<evidence type="ECO:0000313" key="13">
    <source>
        <dbReference type="Proteomes" id="UP000051445"/>
    </source>
</evidence>
<evidence type="ECO:0000256" key="8">
    <source>
        <dbReference type="ARBA" id="ARBA00023098"/>
    </source>
</evidence>
<gene>
    <name evidence="12" type="ORF">FD27_GL000505</name>
</gene>
<evidence type="ECO:0000256" key="6">
    <source>
        <dbReference type="ARBA" id="ARBA00022832"/>
    </source>
</evidence>
<evidence type="ECO:0000256" key="2">
    <source>
        <dbReference type="ARBA" id="ARBA00011883"/>
    </source>
</evidence>
<dbReference type="EMBL" id="AZER01000014">
    <property type="protein sequence ID" value="KRL27764.1"/>
    <property type="molecule type" value="Genomic_DNA"/>
</dbReference>
<accession>A0A0R1PAT6</accession>
<evidence type="ECO:0000256" key="7">
    <source>
        <dbReference type="ARBA" id="ARBA00022840"/>
    </source>
</evidence>
<sequence length="261" mass="28581">MGDDRLTNKAIQIVTAARDDNKITGKEIISSLLNDYMELHGGGIGSDDPAIIGGIGLFHQQPVTVIATDKGTDIEDRVAKHFGCPTPAGYRKSLHLMKQAAKFHRPIFCFVNTPGAYPGQSAEENGQGAAIAQNILEMSQLPTPIITIIFGEGGSGGALALAGGDQVWMLENSTYSILSPEGFATILWKDNTRADEAAQIMQLTPRDLLKKHVIEGIIKEPSDHQQVVKNIDQVLQRQLGDLQKLSTDQLLQKRHERYRKF</sequence>
<comment type="catalytic activity">
    <reaction evidence="10">
        <text>N(6)-carboxybiotinyl-L-lysyl-[protein] + acetyl-CoA = N(6)-biotinyl-L-lysyl-[protein] + malonyl-CoA</text>
        <dbReference type="Rhea" id="RHEA:54728"/>
        <dbReference type="Rhea" id="RHEA-COMP:10505"/>
        <dbReference type="Rhea" id="RHEA-COMP:10506"/>
        <dbReference type="ChEBI" id="CHEBI:57288"/>
        <dbReference type="ChEBI" id="CHEBI:57384"/>
        <dbReference type="ChEBI" id="CHEBI:83144"/>
        <dbReference type="ChEBI" id="CHEBI:83145"/>
        <dbReference type="EC" id="2.1.3.15"/>
    </reaction>
</comment>
<evidence type="ECO:0000256" key="4">
    <source>
        <dbReference type="ARBA" id="ARBA00022679"/>
    </source>
</evidence>
<keyword evidence="6" id="KW-0276">Fatty acid metabolism</keyword>
<dbReference type="PROSITE" id="PS50989">
    <property type="entry name" value="COA_CT_CTER"/>
    <property type="match status" value="1"/>
</dbReference>
<comment type="pathway">
    <text evidence="1">Lipid metabolism; malonyl-CoA biosynthesis; malonyl-CoA from acetyl-CoA: step 1/1.</text>
</comment>
<organism evidence="12 13">
    <name type="scientific">Limosilactobacillus frumenti DSM 13145</name>
    <dbReference type="NCBI Taxonomy" id="1423746"/>
    <lineage>
        <taxon>Bacteria</taxon>
        <taxon>Bacillati</taxon>
        <taxon>Bacillota</taxon>
        <taxon>Bacilli</taxon>
        <taxon>Lactobacillales</taxon>
        <taxon>Lactobacillaceae</taxon>
        <taxon>Limosilactobacillus</taxon>
    </lineage>
</organism>
<evidence type="ECO:0000256" key="10">
    <source>
        <dbReference type="ARBA" id="ARBA00049152"/>
    </source>
</evidence>
<dbReference type="InterPro" id="IPR001095">
    <property type="entry name" value="Acetyl_CoA_COase_a_su"/>
</dbReference>
<evidence type="ECO:0000313" key="12">
    <source>
        <dbReference type="EMBL" id="KRL27764.1"/>
    </source>
</evidence>
<keyword evidence="5" id="KW-0547">Nucleotide-binding</keyword>
<evidence type="ECO:0000259" key="11">
    <source>
        <dbReference type="PROSITE" id="PS50989"/>
    </source>
</evidence>
<feature type="domain" description="CoA carboxyltransferase C-terminal" evidence="11">
    <location>
        <begin position="1"/>
        <end position="241"/>
    </location>
</feature>
<dbReference type="EC" id="2.1.3.15" evidence="2"/>
<keyword evidence="3" id="KW-0444">Lipid biosynthesis</keyword>
<dbReference type="NCBIfam" id="NF041504">
    <property type="entry name" value="AccA_sub"/>
    <property type="match status" value="1"/>
</dbReference>
<evidence type="ECO:0000256" key="9">
    <source>
        <dbReference type="ARBA" id="ARBA00023160"/>
    </source>
</evidence>
<protein>
    <recommendedName>
        <fullName evidence="2">acetyl-CoA carboxytransferase</fullName>
        <ecNumber evidence="2">2.1.3.15</ecNumber>
    </recommendedName>
</protein>
<dbReference type="InterPro" id="IPR029045">
    <property type="entry name" value="ClpP/crotonase-like_dom_sf"/>
</dbReference>
<dbReference type="PRINTS" id="PR01069">
    <property type="entry name" value="ACCCTRFRASEA"/>
</dbReference>
<keyword evidence="9" id="KW-0275">Fatty acid biosynthesis</keyword>
<dbReference type="GO" id="GO:0016743">
    <property type="term" value="F:carboxyl- or carbamoyltransferase activity"/>
    <property type="evidence" value="ECO:0007669"/>
    <property type="project" value="InterPro"/>
</dbReference>
<dbReference type="Gene3D" id="3.90.226.10">
    <property type="entry name" value="2-enoyl-CoA Hydratase, Chain A, domain 1"/>
    <property type="match status" value="1"/>
</dbReference>
<dbReference type="PANTHER" id="PTHR42853:SF3">
    <property type="entry name" value="ACETYL-COENZYME A CARBOXYLASE CARBOXYL TRANSFERASE SUBUNIT ALPHA, CHLOROPLASTIC"/>
    <property type="match status" value="1"/>
</dbReference>
<name>A0A0R1PAT6_9LACO</name>
<proteinExistence type="predicted"/>
<dbReference type="GO" id="GO:2001295">
    <property type="term" value="P:malonyl-CoA biosynthetic process"/>
    <property type="evidence" value="ECO:0007669"/>
    <property type="project" value="UniProtKB-UniPathway"/>
</dbReference>
<dbReference type="GO" id="GO:0006633">
    <property type="term" value="P:fatty acid biosynthetic process"/>
    <property type="evidence" value="ECO:0007669"/>
    <property type="project" value="UniProtKB-KW"/>
</dbReference>
<keyword evidence="7" id="KW-0067">ATP-binding</keyword>
<comment type="caution">
    <text evidence="12">The sequence shown here is derived from an EMBL/GenBank/DDBJ whole genome shotgun (WGS) entry which is preliminary data.</text>
</comment>
<dbReference type="AlphaFoldDB" id="A0A0R1PAT6"/>
<evidence type="ECO:0000256" key="1">
    <source>
        <dbReference type="ARBA" id="ARBA00004956"/>
    </source>
</evidence>
<evidence type="ECO:0000256" key="5">
    <source>
        <dbReference type="ARBA" id="ARBA00022741"/>
    </source>
</evidence>
<dbReference type="PATRIC" id="fig|1423746.3.peg.513"/>
<dbReference type="GO" id="GO:0003989">
    <property type="term" value="F:acetyl-CoA carboxylase activity"/>
    <property type="evidence" value="ECO:0007669"/>
    <property type="project" value="InterPro"/>
</dbReference>
<dbReference type="GO" id="GO:0009317">
    <property type="term" value="C:acetyl-CoA carboxylase complex"/>
    <property type="evidence" value="ECO:0007669"/>
    <property type="project" value="InterPro"/>
</dbReference>
<dbReference type="SUPFAM" id="SSF52096">
    <property type="entry name" value="ClpP/crotonase"/>
    <property type="match status" value="1"/>
</dbReference>
<keyword evidence="13" id="KW-1185">Reference proteome</keyword>
<keyword evidence="8" id="KW-0443">Lipid metabolism</keyword>
<reference evidence="12 13" key="1">
    <citation type="journal article" date="2015" name="Genome Announc.">
        <title>Expanding the biotechnology potential of lactobacilli through comparative genomics of 213 strains and associated genera.</title>
        <authorList>
            <person name="Sun Z."/>
            <person name="Harris H.M."/>
            <person name="McCann A."/>
            <person name="Guo C."/>
            <person name="Argimon S."/>
            <person name="Zhang W."/>
            <person name="Yang X."/>
            <person name="Jeffery I.B."/>
            <person name="Cooney J.C."/>
            <person name="Kagawa T.F."/>
            <person name="Liu W."/>
            <person name="Song Y."/>
            <person name="Salvetti E."/>
            <person name="Wrobel A."/>
            <person name="Rasinkangas P."/>
            <person name="Parkhill J."/>
            <person name="Rea M.C."/>
            <person name="O'Sullivan O."/>
            <person name="Ritari J."/>
            <person name="Douillard F.P."/>
            <person name="Paul Ross R."/>
            <person name="Yang R."/>
            <person name="Briner A.E."/>
            <person name="Felis G.E."/>
            <person name="de Vos W.M."/>
            <person name="Barrangou R."/>
            <person name="Klaenhammer T.R."/>
            <person name="Caufield P.W."/>
            <person name="Cui Y."/>
            <person name="Zhang H."/>
            <person name="O'Toole P.W."/>
        </authorList>
    </citation>
    <scope>NUCLEOTIDE SEQUENCE [LARGE SCALE GENOMIC DNA]</scope>
    <source>
        <strain evidence="12 13">DSM 13145</strain>
    </source>
</reference>
<evidence type="ECO:0000256" key="3">
    <source>
        <dbReference type="ARBA" id="ARBA00022516"/>
    </source>
</evidence>
<dbReference type="UniPathway" id="UPA00655">
    <property type="reaction ID" value="UER00711"/>
</dbReference>
<dbReference type="GO" id="GO:0005524">
    <property type="term" value="F:ATP binding"/>
    <property type="evidence" value="ECO:0007669"/>
    <property type="project" value="UniProtKB-KW"/>
</dbReference>
<dbReference type="Pfam" id="PF03255">
    <property type="entry name" value="ACCA"/>
    <property type="match status" value="1"/>
</dbReference>
<dbReference type="STRING" id="1423746.FD27_GL000505"/>
<dbReference type="Proteomes" id="UP000051445">
    <property type="component" value="Unassembled WGS sequence"/>
</dbReference>
<keyword evidence="4" id="KW-0808">Transferase</keyword>
<dbReference type="PANTHER" id="PTHR42853">
    <property type="entry name" value="ACETYL-COENZYME A CARBOXYLASE CARBOXYL TRANSFERASE SUBUNIT ALPHA"/>
    <property type="match status" value="1"/>
</dbReference>
<dbReference type="InterPro" id="IPR011763">
    <property type="entry name" value="COA_CT_C"/>
</dbReference>